<dbReference type="GO" id="GO:0033539">
    <property type="term" value="P:fatty acid beta-oxidation using acyl-CoA dehydrogenase"/>
    <property type="evidence" value="ECO:0007669"/>
    <property type="project" value="TreeGrafter"/>
</dbReference>
<dbReference type="AlphaFoldDB" id="A0AAI7ZDJ3"/>
<keyword evidence="1" id="KW-0560">Oxidoreductase</keyword>
<dbReference type="Gene3D" id="1.20.140.10">
    <property type="entry name" value="Butyryl-CoA Dehydrogenase, subunit A, domain 3"/>
    <property type="match status" value="1"/>
</dbReference>
<dbReference type="InterPro" id="IPR013107">
    <property type="entry name" value="Acyl-CoA_DH_C"/>
</dbReference>
<dbReference type="Pfam" id="PF02771">
    <property type="entry name" value="Acyl-CoA_dh_N"/>
    <property type="match status" value="1"/>
</dbReference>
<evidence type="ECO:0000256" key="2">
    <source>
        <dbReference type="ARBA" id="ARBA00049661"/>
    </source>
</evidence>
<feature type="domain" description="Acyl-CoA dehydrogenase C-terminal" evidence="4">
    <location>
        <begin position="253"/>
        <end position="389"/>
    </location>
</feature>
<dbReference type="PIRSF" id="PIRSF016578">
    <property type="entry name" value="HsaA"/>
    <property type="match status" value="1"/>
</dbReference>
<evidence type="ECO:0008006" key="7">
    <source>
        <dbReference type="Google" id="ProtNLM"/>
    </source>
</evidence>
<dbReference type="InterPro" id="IPR009100">
    <property type="entry name" value="AcylCoA_DH/oxidase_NM_dom_sf"/>
</dbReference>
<dbReference type="Gene3D" id="1.10.540.10">
    <property type="entry name" value="Acyl-CoA dehydrogenase/oxidase, N-terminal domain"/>
    <property type="match status" value="1"/>
</dbReference>
<dbReference type="SUPFAM" id="SSF56645">
    <property type="entry name" value="Acyl-CoA dehydrogenase NM domain-like"/>
    <property type="match status" value="1"/>
</dbReference>
<dbReference type="InterPro" id="IPR050741">
    <property type="entry name" value="Acyl-CoA_dehydrogenase"/>
</dbReference>
<evidence type="ECO:0000259" key="3">
    <source>
        <dbReference type="Pfam" id="PF02771"/>
    </source>
</evidence>
<accession>A0AAI7ZDJ3</accession>
<dbReference type="InterPro" id="IPR013786">
    <property type="entry name" value="AcylCoA_DH/ox_N"/>
</dbReference>
<dbReference type="GO" id="GO:0016712">
    <property type="term" value="F:oxidoreductase activity, acting on paired donors, with incorporation or reduction of molecular oxygen, reduced flavin or flavoprotein as one donor, and incorporation of one atom of oxygen"/>
    <property type="evidence" value="ECO:0007669"/>
    <property type="project" value="TreeGrafter"/>
</dbReference>
<dbReference type="InterPro" id="IPR046373">
    <property type="entry name" value="Acyl-CoA_Oxase/DH_mid-dom_sf"/>
</dbReference>
<dbReference type="Gene3D" id="2.40.110.10">
    <property type="entry name" value="Butyryl-CoA Dehydrogenase, subunit A, domain 2"/>
    <property type="match status" value="1"/>
</dbReference>
<dbReference type="Pfam" id="PF08028">
    <property type="entry name" value="Acyl-CoA_dh_2"/>
    <property type="match status" value="1"/>
</dbReference>
<evidence type="ECO:0000313" key="5">
    <source>
        <dbReference type="EMBL" id="AAM35742.1"/>
    </source>
</evidence>
<dbReference type="InterPro" id="IPR036250">
    <property type="entry name" value="AcylCo_DH-like_C"/>
</dbReference>
<dbReference type="PANTHER" id="PTHR48083:SF19">
    <property type="entry name" value="FLAVIN-DEPENDENT MONOOXYGENASE, OXYGENASE SUBUNIT HSAA"/>
    <property type="match status" value="1"/>
</dbReference>
<feature type="domain" description="Acyl-CoA dehydrogenase/oxidase N-terminal" evidence="3">
    <location>
        <begin position="37"/>
        <end position="132"/>
    </location>
</feature>
<gene>
    <name evidence="5" type="ordered locus">XAC0854</name>
</gene>
<dbReference type="GO" id="GO:0050660">
    <property type="term" value="F:flavin adenine dinucleotide binding"/>
    <property type="evidence" value="ECO:0007669"/>
    <property type="project" value="InterPro"/>
</dbReference>
<dbReference type="SUPFAM" id="SSF47203">
    <property type="entry name" value="Acyl-CoA dehydrogenase C-terminal domain-like"/>
    <property type="match status" value="1"/>
</dbReference>
<sequence>MELPMNAQAVFPSDTSPQLGAPTDAALAQRFDPVFARIAEGALARERERILAHEPVAWLRAAGFGAVRVPQAHGGLGASLPQLLRLLARLGEADSNLPQILRAHFGFVEGLYGSTADDAALRARWFPRVAAGALFGAAMAERGPATENTLTLRRDGAHWQLDGEKFYSTGTLYADWILAAAVDGGDQLALAVPADAQGVTRIDDWDGFGQRLTGSGSTHFRAVRLQDEHVLHRHPAGQARPDNYLTAFYQSVHLATLTGIARAVLRDGVEFVRARTRVFGVPGQTRPADDPLVQRVVGRLSSLAFAADAVVEQVGVSLQQAHLAHHAGTASEADYIAADLAAYHGQQVVLPLVLEASTLVFEVGGASATARERALDRHWRNARTIASHNPAILRERALGDWRLNGRRPREAWFAGTTSQSAAGADASVSTGATA</sequence>
<comment type="similarity">
    <text evidence="2">Belongs to the HpaH/HsaA monooxygenase family.</text>
</comment>
<dbReference type="Proteomes" id="UP000000576">
    <property type="component" value="Chromosome"/>
</dbReference>
<organism evidence="5 6">
    <name type="scientific">Xanthomonas axonopodis pv. citri (strain 306)</name>
    <dbReference type="NCBI Taxonomy" id="190486"/>
    <lineage>
        <taxon>Bacteria</taxon>
        <taxon>Pseudomonadati</taxon>
        <taxon>Pseudomonadota</taxon>
        <taxon>Gammaproteobacteria</taxon>
        <taxon>Lysobacterales</taxon>
        <taxon>Lysobacteraceae</taxon>
        <taxon>Xanthomonas</taxon>
    </lineage>
</organism>
<dbReference type="EMBL" id="AE008923">
    <property type="protein sequence ID" value="AAM35742.1"/>
    <property type="molecule type" value="Genomic_DNA"/>
</dbReference>
<dbReference type="PANTHER" id="PTHR48083">
    <property type="entry name" value="MEDIUM-CHAIN SPECIFIC ACYL-COA DEHYDROGENASE, MITOCHONDRIAL-RELATED"/>
    <property type="match status" value="1"/>
</dbReference>
<dbReference type="CDD" id="cd01163">
    <property type="entry name" value="DszC"/>
    <property type="match status" value="1"/>
</dbReference>
<evidence type="ECO:0000256" key="1">
    <source>
        <dbReference type="ARBA" id="ARBA00023002"/>
    </source>
</evidence>
<dbReference type="GO" id="GO:0003995">
    <property type="term" value="F:acyl-CoA dehydrogenase activity"/>
    <property type="evidence" value="ECO:0007669"/>
    <property type="project" value="TreeGrafter"/>
</dbReference>
<proteinExistence type="inferred from homology"/>
<dbReference type="InterPro" id="IPR037069">
    <property type="entry name" value="AcylCoA_DH/ox_N_sf"/>
</dbReference>
<reference evidence="5 6" key="1">
    <citation type="journal article" date="2002" name="Nature">
        <title>Comparison of the genomes of two Xanthomonas pathogens with differing host specificities.</title>
        <authorList>
            <person name="da Silva A.C."/>
            <person name="Ferro J.A."/>
            <person name="Reinach F.C."/>
            <person name="Farah C.S."/>
            <person name="Furlan L.R."/>
            <person name="Quaggio R.B."/>
            <person name="Monteiro-Vitorello C.B."/>
            <person name="Van Sluys M.A."/>
            <person name="Almeida N.F."/>
            <person name="Alves L.M."/>
            <person name="do Amaral A.M."/>
            <person name="Bertolini M.C."/>
            <person name="Camargo L.E."/>
            <person name="Camarotte G."/>
            <person name="Cannavan F."/>
            <person name="Cardozo J."/>
            <person name="Chambergo F."/>
            <person name="Ciapina L.P."/>
            <person name="Cicarelli R.M."/>
            <person name="Coutinho L.L."/>
            <person name="Cursino-Santos J.R."/>
            <person name="El-Dorry H."/>
            <person name="Faria J.B."/>
            <person name="Ferreira A.J."/>
            <person name="Ferreira R.C."/>
            <person name="Ferro M.I."/>
            <person name="Formighieri E.F."/>
            <person name="Franco M.C."/>
            <person name="Greggio C.C."/>
            <person name="Gruber A."/>
            <person name="Katsuyama A.M."/>
            <person name="Kishi L.T."/>
            <person name="Leite R.P."/>
            <person name="Lemos E.G."/>
            <person name="Lemos M.V."/>
            <person name="Locali E.C."/>
            <person name="Machado M.A."/>
            <person name="Madeira A.M."/>
            <person name="Martinez-Rossi N.M."/>
            <person name="Martins E.C."/>
            <person name="Meidanis J."/>
            <person name="Menck C.F."/>
            <person name="Miyaki C.Y."/>
            <person name="Moon D.H."/>
            <person name="Moreira L.M."/>
            <person name="Novo M.T."/>
            <person name="Okura V.K."/>
            <person name="Oliveira M.C."/>
            <person name="Oliveira V.R."/>
            <person name="Pereira H.A."/>
            <person name="Rossi A."/>
            <person name="Sena J.A."/>
            <person name="Silva C."/>
            <person name="de Souza R.F."/>
            <person name="Spinola L.A."/>
            <person name="Takita M.A."/>
            <person name="Tamura R.E."/>
            <person name="Teixeira E.C."/>
            <person name="Tezza R.I."/>
            <person name="Trindade dos Santos M."/>
            <person name="Truffi D."/>
            <person name="Tsai S.M."/>
            <person name="White F.F."/>
            <person name="Setubal J.C."/>
            <person name="Kitajima J.P."/>
        </authorList>
    </citation>
    <scope>NUCLEOTIDE SEQUENCE [LARGE SCALE GENOMIC DNA]</scope>
    <source>
        <strain evidence="5 6">306</strain>
    </source>
</reference>
<name>A0AAI7ZDJ3_XANAC</name>
<dbReference type="GO" id="GO:0005737">
    <property type="term" value="C:cytoplasm"/>
    <property type="evidence" value="ECO:0007669"/>
    <property type="project" value="TreeGrafter"/>
</dbReference>
<protein>
    <recommendedName>
        <fullName evidence="7">Acyl-CoA dehydrogenase C-terminal domain-containing protein</fullName>
    </recommendedName>
</protein>
<evidence type="ECO:0000259" key="4">
    <source>
        <dbReference type="Pfam" id="PF08028"/>
    </source>
</evidence>
<evidence type="ECO:0000313" key="6">
    <source>
        <dbReference type="Proteomes" id="UP000000576"/>
    </source>
</evidence>
<dbReference type="KEGG" id="xac:XAC0854"/>